<feature type="transmembrane region" description="Helical" evidence="1">
    <location>
        <begin position="53"/>
        <end position="72"/>
    </location>
</feature>
<protein>
    <submittedName>
        <fullName evidence="2">Uncharacterized protein</fullName>
    </submittedName>
</protein>
<dbReference type="AlphaFoldDB" id="A0A8T0FWC6"/>
<gene>
    <name evidence="2" type="ORF">HNY73_002914</name>
</gene>
<evidence type="ECO:0000313" key="2">
    <source>
        <dbReference type="EMBL" id="KAF8795012.1"/>
    </source>
</evidence>
<sequence length="73" mass="7897">MCSEEGSDSMTDICYGLMHHMNTNDNDVEDDIILQSKLNPSGKGGFNSFSNPFLLSISSIAMAVSANLLNYCS</sequence>
<proteinExistence type="predicted"/>
<accession>A0A8T0FWC6</accession>
<keyword evidence="3" id="KW-1185">Reference proteome</keyword>
<dbReference type="Proteomes" id="UP000807504">
    <property type="component" value="Unassembled WGS sequence"/>
</dbReference>
<keyword evidence="1" id="KW-0472">Membrane</keyword>
<keyword evidence="1" id="KW-1133">Transmembrane helix</keyword>
<evidence type="ECO:0000256" key="1">
    <source>
        <dbReference type="SAM" id="Phobius"/>
    </source>
</evidence>
<keyword evidence="1" id="KW-0812">Transmembrane</keyword>
<dbReference type="EMBL" id="JABXBU010000002">
    <property type="protein sequence ID" value="KAF8795012.1"/>
    <property type="molecule type" value="Genomic_DNA"/>
</dbReference>
<reference evidence="2" key="2">
    <citation type="submission" date="2020-06" db="EMBL/GenBank/DDBJ databases">
        <authorList>
            <person name="Sheffer M."/>
        </authorList>
    </citation>
    <scope>NUCLEOTIDE SEQUENCE</scope>
</reference>
<reference evidence="2" key="1">
    <citation type="journal article" date="2020" name="bioRxiv">
        <title>Chromosome-level reference genome of the European wasp spider Argiope bruennichi: a resource for studies on range expansion and evolutionary adaptation.</title>
        <authorList>
            <person name="Sheffer M.M."/>
            <person name="Hoppe A."/>
            <person name="Krehenwinkel H."/>
            <person name="Uhl G."/>
            <person name="Kuss A.W."/>
            <person name="Jensen L."/>
            <person name="Jensen C."/>
            <person name="Gillespie R.G."/>
            <person name="Hoff K.J."/>
            <person name="Prost S."/>
        </authorList>
    </citation>
    <scope>NUCLEOTIDE SEQUENCE</scope>
</reference>
<evidence type="ECO:0000313" key="3">
    <source>
        <dbReference type="Proteomes" id="UP000807504"/>
    </source>
</evidence>
<comment type="caution">
    <text evidence="2">The sequence shown here is derived from an EMBL/GenBank/DDBJ whole genome shotgun (WGS) entry which is preliminary data.</text>
</comment>
<name>A0A8T0FWC6_ARGBR</name>
<organism evidence="2 3">
    <name type="scientific">Argiope bruennichi</name>
    <name type="common">Wasp spider</name>
    <name type="synonym">Aranea bruennichi</name>
    <dbReference type="NCBI Taxonomy" id="94029"/>
    <lineage>
        <taxon>Eukaryota</taxon>
        <taxon>Metazoa</taxon>
        <taxon>Ecdysozoa</taxon>
        <taxon>Arthropoda</taxon>
        <taxon>Chelicerata</taxon>
        <taxon>Arachnida</taxon>
        <taxon>Araneae</taxon>
        <taxon>Araneomorphae</taxon>
        <taxon>Entelegynae</taxon>
        <taxon>Araneoidea</taxon>
        <taxon>Araneidae</taxon>
        <taxon>Argiope</taxon>
    </lineage>
</organism>